<dbReference type="Proteomes" id="UP000632766">
    <property type="component" value="Unassembled WGS sequence"/>
</dbReference>
<reference evidence="2 3" key="1">
    <citation type="journal article" date="2021" name="Int. J. Syst. Evol. Microbiol.">
        <title>Amazonocrinis nigriterrae gen. nov., sp. nov., Atlanticothrix silvestris gen. nov., sp. nov. and Dendronalium phyllosphericum gen. nov., sp. nov., nostocacean cyanobacteria from Brazilian environments.</title>
        <authorList>
            <person name="Alvarenga D.O."/>
            <person name="Andreote A.P.D."/>
            <person name="Branco L.H.Z."/>
            <person name="Delbaje E."/>
            <person name="Cruz R.B."/>
            <person name="Varani A.M."/>
            <person name="Fiore M.F."/>
        </authorList>
    </citation>
    <scope>NUCLEOTIDE SEQUENCE [LARGE SCALE GENOMIC DNA]</scope>
    <source>
        <strain evidence="2 3">CENA67</strain>
    </source>
</reference>
<evidence type="ECO:0000313" key="3">
    <source>
        <dbReference type="Proteomes" id="UP000632766"/>
    </source>
</evidence>
<comment type="caution">
    <text evidence="2">The sequence shown here is derived from an EMBL/GenBank/DDBJ whole genome shotgun (WGS) entry which is preliminary data.</text>
</comment>
<evidence type="ECO:0000313" key="2">
    <source>
        <dbReference type="EMBL" id="MBH8565807.1"/>
    </source>
</evidence>
<feature type="compositionally biased region" description="Polar residues" evidence="1">
    <location>
        <begin position="13"/>
        <end position="27"/>
    </location>
</feature>
<name>A0A8J7HUJ3_9NOST</name>
<dbReference type="EMBL" id="JAECZC010000072">
    <property type="protein sequence ID" value="MBH8565807.1"/>
    <property type="molecule type" value="Genomic_DNA"/>
</dbReference>
<dbReference type="RefSeq" id="WP_198127594.1">
    <property type="nucleotide sequence ID" value="NZ_JAECZC010000072.1"/>
</dbReference>
<dbReference type="AlphaFoldDB" id="A0A8J7HUJ3"/>
<gene>
    <name evidence="2" type="ORF">I8748_27180</name>
</gene>
<sequence length="67" mass="6804">MTLVPRYRFANGSLPSTQSAKTATPSPSGGCGVQDGDSLTKTGTGLTKTGAASQKTPTDKEKSVRSS</sequence>
<organism evidence="2 3">
    <name type="scientific">Amazonocrinis nigriterrae CENA67</name>
    <dbReference type="NCBI Taxonomy" id="2794033"/>
    <lineage>
        <taxon>Bacteria</taxon>
        <taxon>Bacillati</taxon>
        <taxon>Cyanobacteriota</taxon>
        <taxon>Cyanophyceae</taxon>
        <taxon>Nostocales</taxon>
        <taxon>Nostocaceae</taxon>
        <taxon>Amazonocrinis</taxon>
        <taxon>Amazonocrinis nigriterrae</taxon>
    </lineage>
</organism>
<keyword evidence="3" id="KW-1185">Reference proteome</keyword>
<protein>
    <submittedName>
        <fullName evidence="2">Uncharacterized protein</fullName>
    </submittedName>
</protein>
<proteinExistence type="predicted"/>
<feature type="region of interest" description="Disordered" evidence="1">
    <location>
        <begin position="1"/>
        <end position="67"/>
    </location>
</feature>
<accession>A0A8J7HUJ3</accession>
<feature type="compositionally biased region" description="Low complexity" evidence="1">
    <location>
        <begin position="35"/>
        <end position="53"/>
    </location>
</feature>
<feature type="compositionally biased region" description="Basic and acidic residues" evidence="1">
    <location>
        <begin position="57"/>
        <end position="67"/>
    </location>
</feature>
<evidence type="ECO:0000256" key="1">
    <source>
        <dbReference type="SAM" id="MobiDB-lite"/>
    </source>
</evidence>